<reference evidence="5 6" key="1">
    <citation type="submission" date="2019-03" db="EMBL/GenBank/DDBJ databases">
        <title>Draft genome sequences of novel Actinobacteria.</title>
        <authorList>
            <person name="Sahin N."/>
            <person name="Ay H."/>
            <person name="Saygin H."/>
        </authorList>
    </citation>
    <scope>NUCLEOTIDE SEQUENCE [LARGE SCALE GENOMIC DNA]</scope>
    <source>
        <strain evidence="5 6">H3C3</strain>
    </source>
</reference>
<dbReference type="InterPro" id="IPR036291">
    <property type="entry name" value="NAD(P)-bd_dom_sf"/>
</dbReference>
<dbReference type="GO" id="GO:0000166">
    <property type="term" value="F:nucleotide binding"/>
    <property type="evidence" value="ECO:0007669"/>
    <property type="project" value="InterPro"/>
</dbReference>
<comment type="caution">
    <text evidence="5">The sequence shown here is derived from an EMBL/GenBank/DDBJ whole genome shotgun (WGS) entry which is preliminary data.</text>
</comment>
<evidence type="ECO:0000259" key="4">
    <source>
        <dbReference type="Pfam" id="PF02894"/>
    </source>
</evidence>
<dbReference type="Pfam" id="PF02894">
    <property type="entry name" value="GFO_IDH_MocA_C"/>
    <property type="match status" value="1"/>
</dbReference>
<gene>
    <name evidence="5" type="ORF">E1298_08740</name>
</gene>
<dbReference type="OrthoDB" id="256869at2"/>
<sequence length="358" mass="37967">MGHDAGMDLRVALIGYGTGGSVFHAPLISSVPGLRLAAVVTGDPERQRAVRDRYPEAKVLAAADRLWEASGAYDLVVVAAPNRQHVPLARTALTSGLPVVVDKPAAASAADARSLAALSAVRGLPVIPFHNRRWDGDYRTAWRLIASGALGDVLRLESRFERWRPEVRAGWKESGDPRDAGGILHDLGPHLIDQAVALFGRPERVYAEVDARRRGAAAADDAFVALTHRGGTRCHLWMSATAARPGPRFRILGSRAAYTVSGMDGQENALRAGLTPQDPEYGVTPPEAYGRLGTPGDDRPEPTENGAYQDFYAGVGRALRGEGPPPVDLGDAITGLEVIEAAIRSAQDGTVTDPGAST</sequence>
<protein>
    <submittedName>
        <fullName evidence="5">Oxidoreductase</fullName>
    </submittedName>
</protein>
<evidence type="ECO:0000259" key="3">
    <source>
        <dbReference type="Pfam" id="PF01408"/>
    </source>
</evidence>
<dbReference type="Pfam" id="PF01408">
    <property type="entry name" value="GFO_IDH_MocA"/>
    <property type="match status" value="1"/>
</dbReference>
<dbReference type="PANTHER" id="PTHR43708">
    <property type="entry name" value="CONSERVED EXPRESSED OXIDOREDUCTASE (EUROFUNG)"/>
    <property type="match status" value="1"/>
</dbReference>
<dbReference type="InterPro" id="IPR004104">
    <property type="entry name" value="Gfo/Idh/MocA-like_OxRdtase_C"/>
</dbReference>
<feature type="domain" description="Gfo/Idh/MocA-like oxidoreductase C-terminal" evidence="4">
    <location>
        <begin position="144"/>
        <end position="350"/>
    </location>
</feature>
<evidence type="ECO:0000313" key="6">
    <source>
        <dbReference type="Proteomes" id="UP000294513"/>
    </source>
</evidence>
<name>A0A4R5C4U6_9ACTN</name>
<comment type="similarity">
    <text evidence="1">Belongs to the Gfo/Idh/MocA family.</text>
</comment>
<dbReference type="SUPFAM" id="SSF55347">
    <property type="entry name" value="Glyceraldehyde-3-phosphate dehydrogenase-like, C-terminal domain"/>
    <property type="match status" value="1"/>
</dbReference>
<keyword evidence="2" id="KW-0560">Oxidoreductase</keyword>
<dbReference type="Gene3D" id="3.40.50.720">
    <property type="entry name" value="NAD(P)-binding Rossmann-like Domain"/>
    <property type="match status" value="1"/>
</dbReference>
<dbReference type="GO" id="GO:0016491">
    <property type="term" value="F:oxidoreductase activity"/>
    <property type="evidence" value="ECO:0007669"/>
    <property type="project" value="UniProtKB-KW"/>
</dbReference>
<dbReference type="InterPro" id="IPR000683">
    <property type="entry name" value="Gfo/Idh/MocA-like_OxRdtase_N"/>
</dbReference>
<dbReference type="PANTHER" id="PTHR43708:SF5">
    <property type="entry name" value="CONSERVED EXPRESSED OXIDOREDUCTASE (EUROFUNG)-RELATED"/>
    <property type="match status" value="1"/>
</dbReference>
<evidence type="ECO:0000313" key="5">
    <source>
        <dbReference type="EMBL" id="TDD93649.1"/>
    </source>
</evidence>
<accession>A0A4R5C4U6</accession>
<evidence type="ECO:0000256" key="2">
    <source>
        <dbReference type="ARBA" id="ARBA00023002"/>
    </source>
</evidence>
<organism evidence="5 6">
    <name type="scientific">Actinomadura rubrisoli</name>
    <dbReference type="NCBI Taxonomy" id="2530368"/>
    <lineage>
        <taxon>Bacteria</taxon>
        <taxon>Bacillati</taxon>
        <taxon>Actinomycetota</taxon>
        <taxon>Actinomycetes</taxon>
        <taxon>Streptosporangiales</taxon>
        <taxon>Thermomonosporaceae</taxon>
        <taxon>Actinomadura</taxon>
    </lineage>
</organism>
<dbReference type="EMBL" id="SMKU01000028">
    <property type="protein sequence ID" value="TDD93649.1"/>
    <property type="molecule type" value="Genomic_DNA"/>
</dbReference>
<dbReference type="Proteomes" id="UP000294513">
    <property type="component" value="Unassembled WGS sequence"/>
</dbReference>
<dbReference type="Gene3D" id="3.30.360.10">
    <property type="entry name" value="Dihydrodipicolinate Reductase, domain 2"/>
    <property type="match status" value="1"/>
</dbReference>
<evidence type="ECO:0000256" key="1">
    <source>
        <dbReference type="ARBA" id="ARBA00010928"/>
    </source>
</evidence>
<dbReference type="InterPro" id="IPR051317">
    <property type="entry name" value="Gfo/Idh/MocA_oxidoreduct"/>
</dbReference>
<feature type="domain" description="Gfo/Idh/MocA-like oxidoreductase N-terminal" evidence="3">
    <location>
        <begin position="9"/>
        <end position="126"/>
    </location>
</feature>
<dbReference type="AlphaFoldDB" id="A0A4R5C4U6"/>
<dbReference type="SUPFAM" id="SSF51735">
    <property type="entry name" value="NAD(P)-binding Rossmann-fold domains"/>
    <property type="match status" value="1"/>
</dbReference>
<keyword evidence="6" id="KW-1185">Reference proteome</keyword>
<proteinExistence type="inferred from homology"/>